<reference evidence="3 5" key="2">
    <citation type="journal article" date="2019" name="Microb. Pathog.">
        <title>Comparison of VITEK 2, MALDI-TOF MS, 16S rRNA gene sequencing, and whole-genome sequencing for identification of Roseomonas mucosa.</title>
        <authorList>
            <person name="Rudolph W.W."/>
            <person name="Gunzer F."/>
            <person name="Trauth M."/>
            <person name="Bunk B."/>
            <person name="Bigge R."/>
            <person name="Schrottner P."/>
        </authorList>
    </citation>
    <scope>NUCLEOTIDE SEQUENCE [LARGE SCALE GENOMIC DNA]</scope>
    <source>
        <strain evidence="3 5">DSM 103800</strain>
    </source>
</reference>
<evidence type="ECO:0000313" key="3">
    <source>
        <dbReference type="EMBL" id="MDT8332554.1"/>
    </source>
</evidence>
<dbReference type="RefSeq" id="WP_075800659.1">
    <property type="nucleotide sequence ID" value="NZ_CP015584.1"/>
</dbReference>
<organism evidence="2 4">
    <name type="scientific">Roseomonas gilardii</name>
    <dbReference type="NCBI Taxonomy" id="257708"/>
    <lineage>
        <taxon>Bacteria</taxon>
        <taxon>Pseudomonadati</taxon>
        <taxon>Pseudomonadota</taxon>
        <taxon>Alphaproteobacteria</taxon>
        <taxon>Acetobacterales</taxon>
        <taxon>Roseomonadaceae</taxon>
        <taxon>Roseomonas</taxon>
    </lineage>
</organism>
<dbReference type="SUPFAM" id="SSF51182">
    <property type="entry name" value="RmlC-like cupins"/>
    <property type="match status" value="1"/>
</dbReference>
<dbReference type="AlphaFoldDB" id="A0A1L7AMH6"/>
<protein>
    <submittedName>
        <fullName evidence="2 3">Cupin</fullName>
    </submittedName>
</protein>
<dbReference type="STRING" id="257708.RGI145_21890"/>
<dbReference type="InterPro" id="IPR052538">
    <property type="entry name" value="Flavonoid_dioxygenase-like"/>
</dbReference>
<feature type="domain" description="Cupin type-2" evidence="1">
    <location>
        <begin position="49"/>
        <end position="116"/>
    </location>
</feature>
<dbReference type="PANTHER" id="PTHR43346">
    <property type="entry name" value="LIGAND BINDING DOMAIN PROTEIN, PUTATIVE (AFU_ORTHOLOGUE AFUA_6G14370)-RELATED"/>
    <property type="match status" value="1"/>
</dbReference>
<name>A0A1L7AMH6_9PROT</name>
<dbReference type="EMBL" id="CP015584">
    <property type="protein sequence ID" value="APT59949.1"/>
    <property type="molecule type" value="Genomic_DNA"/>
</dbReference>
<dbReference type="EMBL" id="JAVVDO010000030">
    <property type="protein sequence ID" value="MDT8332554.1"/>
    <property type="molecule type" value="Genomic_DNA"/>
</dbReference>
<reference evidence="2 4" key="1">
    <citation type="submission" date="2016-05" db="EMBL/GenBank/DDBJ databases">
        <title>Complete Genome and Methylome Analysis of Psychrotrophic Bacterial Isolates from Antarctic Lake Untersee.</title>
        <authorList>
            <person name="Fomenkov A."/>
            <person name="Akimov V.N."/>
            <person name="Vasilyeva L.V."/>
            <person name="Andersen D."/>
            <person name="Vincze T."/>
            <person name="Roberts R.J."/>
        </authorList>
    </citation>
    <scope>NUCLEOTIDE SEQUENCE [LARGE SCALE GENOMIC DNA]</scope>
    <source>
        <strain evidence="2 4">U14-5</strain>
    </source>
</reference>
<dbReference type="Gene3D" id="2.60.120.10">
    <property type="entry name" value="Jelly Rolls"/>
    <property type="match status" value="1"/>
</dbReference>
<evidence type="ECO:0000313" key="4">
    <source>
        <dbReference type="Proteomes" id="UP000185494"/>
    </source>
</evidence>
<dbReference type="InterPro" id="IPR014710">
    <property type="entry name" value="RmlC-like_jellyroll"/>
</dbReference>
<dbReference type="Pfam" id="PF07883">
    <property type="entry name" value="Cupin_2"/>
    <property type="match status" value="1"/>
</dbReference>
<proteinExistence type="predicted"/>
<dbReference type="InterPro" id="IPR011051">
    <property type="entry name" value="RmlC_Cupin_sf"/>
</dbReference>
<dbReference type="PANTHER" id="PTHR43346:SF1">
    <property type="entry name" value="QUERCETIN 2,3-DIOXYGENASE-RELATED"/>
    <property type="match status" value="1"/>
</dbReference>
<evidence type="ECO:0000259" key="1">
    <source>
        <dbReference type="Pfam" id="PF07883"/>
    </source>
</evidence>
<dbReference type="KEGG" id="rgi:RGI145_21890"/>
<sequence length="135" mass="14678">MSGTTPRNYFVRPDEVRAYSPANHTGTVNRRLIAPETVGAERMEVLLGIIEKGSGALPHAHPGMEQACYILQGRARAGIAGQSREIGPGEMCFFPAGEEHVFTVVSDDPVHVLVIYSPPYGENPDKVVRHAEVRA</sequence>
<keyword evidence="5" id="KW-1185">Reference proteome</keyword>
<reference evidence="3" key="3">
    <citation type="submission" date="2023-09" db="EMBL/GenBank/DDBJ databases">
        <authorList>
            <person name="Schober I."/>
            <person name="Bunk B."/>
        </authorList>
    </citation>
    <scope>NUCLEOTIDE SEQUENCE</scope>
    <source>
        <strain evidence="3">DSM 103800</strain>
    </source>
</reference>
<dbReference type="Proteomes" id="UP001258945">
    <property type="component" value="Unassembled WGS sequence"/>
</dbReference>
<dbReference type="InterPro" id="IPR013096">
    <property type="entry name" value="Cupin_2"/>
</dbReference>
<gene>
    <name evidence="2" type="ORF">RGI145_21890</name>
    <name evidence="3" type="ORF">RQ831_15960</name>
</gene>
<evidence type="ECO:0000313" key="2">
    <source>
        <dbReference type="EMBL" id="APT59949.1"/>
    </source>
</evidence>
<accession>A0A1L7AMH6</accession>
<evidence type="ECO:0000313" key="5">
    <source>
        <dbReference type="Proteomes" id="UP001258945"/>
    </source>
</evidence>
<dbReference type="Proteomes" id="UP000185494">
    <property type="component" value="Chromosome 2"/>
</dbReference>